<protein>
    <submittedName>
        <fullName evidence="3">Putative DNA primase/helicase</fullName>
    </submittedName>
</protein>
<evidence type="ECO:0000256" key="1">
    <source>
        <dbReference type="SAM" id="MobiDB-lite"/>
    </source>
</evidence>
<gene>
    <name evidence="3" type="ORF">SAMN05421850_10975</name>
</gene>
<evidence type="ECO:0000313" key="4">
    <source>
        <dbReference type="Proteomes" id="UP000199340"/>
    </source>
</evidence>
<reference evidence="3 4" key="1">
    <citation type="submission" date="2016-10" db="EMBL/GenBank/DDBJ databases">
        <authorList>
            <person name="de Groot N.N."/>
        </authorList>
    </citation>
    <scope>NUCLEOTIDE SEQUENCE [LARGE SCALE GENOMIC DNA]</scope>
    <source>
        <strain evidence="3 4">DSM 28010</strain>
    </source>
</reference>
<proteinExistence type="predicted"/>
<evidence type="ECO:0000313" key="3">
    <source>
        <dbReference type="EMBL" id="SDJ15040.1"/>
    </source>
</evidence>
<keyword evidence="3" id="KW-0547">Nucleotide-binding</keyword>
<dbReference type="Proteomes" id="UP000199340">
    <property type="component" value="Unassembled WGS sequence"/>
</dbReference>
<feature type="region of interest" description="Disordered" evidence="1">
    <location>
        <begin position="1"/>
        <end position="20"/>
    </location>
</feature>
<organism evidence="3 4">
    <name type="scientific">Lutimaribacter saemankumensis</name>
    <dbReference type="NCBI Taxonomy" id="490829"/>
    <lineage>
        <taxon>Bacteria</taxon>
        <taxon>Pseudomonadati</taxon>
        <taxon>Pseudomonadota</taxon>
        <taxon>Alphaproteobacteria</taxon>
        <taxon>Rhodobacterales</taxon>
        <taxon>Roseobacteraceae</taxon>
        <taxon>Lutimaribacter</taxon>
    </lineage>
</organism>
<sequence>MDGDDWDDLPKVEDTSSVDAQAEIQRLAGLSPAAYETERKNAAIRLGWRASVLDREVEKARPRDLDKDEGKPADLIEELEPWHDPVEGASLAEEIRDRLRAHVVFGTDADVDCATLWVLGTYLMDTWRLWPRLLITSPTRACGKSTLLEVIDALAHRGFIVSNASSAAIFRAIEAWKPTLLLDEADTWMKQNEELAGILNSGHSRRAARVIRVQEINGEHVPTPFSTWCPMVIAGIGSQRDTLMSRCILIGLRRKLPEETVDRMPVDLHEQMLRVRRQIARWAADTAIRIGAMADEPPVCGNDRLQDNFTPLWRLAAALGGAWPDRIATAYAGQSQSQDDSEEPAGVMMLHDIAELFATRTGRPDRIASSEIVADLIGLEDRPWAEWRHGKPLTSTTVAKLMKPFGIKAKVLKLNGTSTRVYLRSEVEAAAARYTASKCNPVTLQQNQQVSGTPKRNPDPEVTLAQSDNPLKSNTGYGVTLSDPGAMSTTAPDDPFDPDDWK</sequence>
<name>A0A1G8RF91_9RHOB</name>
<feature type="domain" description="DUF3631" evidence="2">
    <location>
        <begin position="252"/>
        <end position="434"/>
    </location>
</feature>
<dbReference type="InterPro" id="IPR022081">
    <property type="entry name" value="DUF3631"/>
</dbReference>
<feature type="compositionally biased region" description="Polar residues" evidence="1">
    <location>
        <begin position="443"/>
        <end position="454"/>
    </location>
</feature>
<keyword evidence="3" id="KW-0347">Helicase</keyword>
<dbReference type="STRING" id="490829.SAMN05421850_10975"/>
<feature type="region of interest" description="Disordered" evidence="1">
    <location>
        <begin position="443"/>
        <end position="502"/>
    </location>
</feature>
<evidence type="ECO:0000259" key="2">
    <source>
        <dbReference type="Pfam" id="PF12307"/>
    </source>
</evidence>
<dbReference type="Pfam" id="PF12307">
    <property type="entry name" value="DUF3631"/>
    <property type="match status" value="1"/>
</dbReference>
<keyword evidence="3" id="KW-0378">Hydrolase</keyword>
<keyword evidence="4" id="KW-1185">Reference proteome</keyword>
<dbReference type="GO" id="GO:0004386">
    <property type="term" value="F:helicase activity"/>
    <property type="evidence" value="ECO:0007669"/>
    <property type="project" value="UniProtKB-KW"/>
</dbReference>
<dbReference type="EMBL" id="FNEB01000009">
    <property type="protein sequence ID" value="SDJ15040.1"/>
    <property type="molecule type" value="Genomic_DNA"/>
</dbReference>
<dbReference type="AlphaFoldDB" id="A0A1G8RF91"/>
<keyword evidence="3" id="KW-0067">ATP-binding</keyword>
<feature type="compositionally biased region" description="Polar residues" evidence="1">
    <location>
        <begin position="464"/>
        <end position="477"/>
    </location>
</feature>
<accession>A0A1G8RF91</accession>